<keyword evidence="3" id="KW-1185">Reference proteome</keyword>
<comment type="caution">
    <text evidence="2">The sequence shown here is derived from an EMBL/GenBank/DDBJ whole genome shotgun (WGS) entry which is preliminary data.</text>
</comment>
<dbReference type="InterPro" id="IPR015814">
    <property type="entry name" value="Pgluconate_DH_NAD-bd_C"/>
</dbReference>
<dbReference type="InterPro" id="IPR013328">
    <property type="entry name" value="6PGD_dom2"/>
</dbReference>
<protein>
    <recommendedName>
        <fullName evidence="1">Phosphogluconate dehydrogenase NAD-binding putative C-terminal domain-containing protein</fullName>
    </recommendedName>
</protein>
<dbReference type="Gene3D" id="1.10.1040.10">
    <property type="entry name" value="N-(1-d-carboxylethyl)-l-norvaline Dehydrogenase, domain 2"/>
    <property type="match status" value="1"/>
</dbReference>
<gene>
    <name evidence="2" type="ORF">GCM10022244_44880</name>
</gene>
<reference evidence="3" key="1">
    <citation type="journal article" date="2019" name="Int. J. Syst. Evol. Microbiol.">
        <title>The Global Catalogue of Microorganisms (GCM) 10K type strain sequencing project: providing services to taxonomists for standard genome sequencing and annotation.</title>
        <authorList>
            <consortium name="The Broad Institute Genomics Platform"/>
            <consortium name="The Broad Institute Genome Sequencing Center for Infectious Disease"/>
            <person name="Wu L."/>
            <person name="Ma J."/>
        </authorList>
    </citation>
    <scope>NUCLEOTIDE SEQUENCE [LARGE SCALE GENOMIC DNA]</scope>
    <source>
        <strain evidence="3">JCM 16956</strain>
    </source>
</reference>
<sequence length="279" mass="29159">MGPVVTLLHPGSMGAAVGAQLRARGTTVLWCPEGRSAGTRRRADDAELEGVPLGEAVRRADVILSLCAPAGAEEVAESVAAHRPAEGTLFVEANPLVPERLAAITTRVRPATVVDGAVVGSPPVGGKAPTLYLAGPLQAAERVAALFAGTDVDARVVGEEPGQASVLKLVYSSYQKASRVLAALALGTADAYGVTNELMEIAGRRTRSYLTEPEYVPRTAARAWRWAPELTDAAALVAATGLPADMVRAAADTLERWAPERDRPLDMEEALRALRQAGG</sequence>
<evidence type="ECO:0000313" key="3">
    <source>
        <dbReference type="Proteomes" id="UP001501000"/>
    </source>
</evidence>
<dbReference type="Gene3D" id="3.40.50.720">
    <property type="entry name" value="NAD(P)-binding Rossmann-like Domain"/>
    <property type="match status" value="1"/>
</dbReference>
<dbReference type="EMBL" id="BAABAJ010000016">
    <property type="protein sequence ID" value="GAA3930986.1"/>
    <property type="molecule type" value="Genomic_DNA"/>
</dbReference>
<evidence type="ECO:0000313" key="2">
    <source>
        <dbReference type="EMBL" id="GAA3930986.1"/>
    </source>
</evidence>
<dbReference type="SUPFAM" id="SSF51735">
    <property type="entry name" value="NAD(P)-binding Rossmann-fold domains"/>
    <property type="match status" value="1"/>
</dbReference>
<organism evidence="2 3">
    <name type="scientific">Streptomyces gulbargensis</name>
    <dbReference type="NCBI Taxonomy" id="364901"/>
    <lineage>
        <taxon>Bacteria</taxon>
        <taxon>Bacillati</taxon>
        <taxon>Actinomycetota</taxon>
        <taxon>Actinomycetes</taxon>
        <taxon>Kitasatosporales</taxon>
        <taxon>Streptomycetaceae</taxon>
        <taxon>Streptomyces</taxon>
    </lineage>
</organism>
<dbReference type="RefSeq" id="WP_345285621.1">
    <property type="nucleotide sequence ID" value="NZ_BAABAJ010000016.1"/>
</dbReference>
<accession>A0ABP7MVM8</accession>
<dbReference type="SUPFAM" id="SSF48179">
    <property type="entry name" value="6-phosphogluconate dehydrogenase C-terminal domain-like"/>
    <property type="match status" value="1"/>
</dbReference>
<proteinExistence type="predicted"/>
<dbReference type="InterPro" id="IPR008927">
    <property type="entry name" value="6-PGluconate_DH-like_C_sf"/>
</dbReference>
<evidence type="ECO:0000259" key="1">
    <source>
        <dbReference type="Pfam" id="PF09130"/>
    </source>
</evidence>
<name>A0ABP7MVM8_9ACTN</name>
<dbReference type="InterPro" id="IPR036291">
    <property type="entry name" value="NAD(P)-bd_dom_sf"/>
</dbReference>
<feature type="domain" description="Phosphogluconate dehydrogenase NAD-binding putative C-terminal" evidence="1">
    <location>
        <begin position="189"/>
        <end position="257"/>
    </location>
</feature>
<dbReference type="Proteomes" id="UP001501000">
    <property type="component" value="Unassembled WGS sequence"/>
</dbReference>
<dbReference type="Pfam" id="PF09130">
    <property type="entry name" value="DUF1932"/>
    <property type="match status" value="1"/>
</dbReference>